<proteinExistence type="predicted"/>
<organism evidence="2 3">
    <name type="scientific">Lolium multiflorum</name>
    <name type="common">Italian ryegrass</name>
    <name type="synonym">Lolium perenne subsp. multiflorum</name>
    <dbReference type="NCBI Taxonomy" id="4521"/>
    <lineage>
        <taxon>Eukaryota</taxon>
        <taxon>Viridiplantae</taxon>
        <taxon>Streptophyta</taxon>
        <taxon>Embryophyta</taxon>
        <taxon>Tracheophyta</taxon>
        <taxon>Spermatophyta</taxon>
        <taxon>Magnoliopsida</taxon>
        <taxon>Liliopsida</taxon>
        <taxon>Poales</taxon>
        <taxon>Poaceae</taxon>
        <taxon>BOP clade</taxon>
        <taxon>Pooideae</taxon>
        <taxon>Poodae</taxon>
        <taxon>Poeae</taxon>
        <taxon>Poeae Chloroplast Group 2 (Poeae type)</taxon>
        <taxon>Loliodinae</taxon>
        <taxon>Loliinae</taxon>
        <taxon>Lolium</taxon>
    </lineage>
</organism>
<evidence type="ECO:0000313" key="2">
    <source>
        <dbReference type="EMBL" id="KAK1628394.1"/>
    </source>
</evidence>
<dbReference type="InterPro" id="IPR002156">
    <property type="entry name" value="RNaseH_domain"/>
</dbReference>
<dbReference type="Pfam" id="PF13456">
    <property type="entry name" value="RVT_3"/>
    <property type="match status" value="1"/>
</dbReference>
<dbReference type="GO" id="GO:0003676">
    <property type="term" value="F:nucleic acid binding"/>
    <property type="evidence" value="ECO:0007669"/>
    <property type="project" value="InterPro"/>
</dbReference>
<keyword evidence="3" id="KW-1185">Reference proteome</keyword>
<sequence>MAVVKELKLKRVILESDSMSVVSKLMSEVQDKSVHDPLVEEIKQSLRELEGYSVNGLGVQPMVLLIY</sequence>
<accession>A0AAD8RNR5</accession>
<dbReference type="AlphaFoldDB" id="A0AAD8RNR5"/>
<evidence type="ECO:0000313" key="3">
    <source>
        <dbReference type="Proteomes" id="UP001231189"/>
    </source>
</evidence>
<evidence type="ECO:0000259" key="1">
    <source>
        <dbReference type="Pfam" id="PF13456"/>
    </source>
</evidence>
<feature type="domain" description="RNase H type-1" evidence="1">
    <location>
        <begin position="3"/>
        <end position="54"/>
    </location>
</feature>
<gene>
    <name evidence="2" type="ORF">QYE76_002709</name>
</gene>
<dbReference type="EMBL" id="JAUUTY010000005">
    <property type="protein sequence ID" value="KAK1628394.1"/>
    <property type="molecule type" value="Genomic_DNA"/>
</dbReference>
<dbReference type="Proteomes" id="UP001231189">
    <property type="component" value="Unassembled WGS sequence"/>
</dbReference>
<reference evidence="2" key="1">
    <citation type="submission" date="2023-07" db="EMBL/GenBank/DDBJ databases">
        <title>A chromosome-level genome assembly of Lolium multiflorum.</title>
        <authorList>
            <person name="Chen Y."/>
            <person name="Copetti D."/>
            <person name="Kolliker R."/>
            <person name="Studer B."/>
        </authorList>
    </citation>
    <scope>NUCLEOTIDE SEQUENCE</scope>
    <source>
        <strain evidence="2">02402/16</strain>
        <tissue evidence="2">Leaf</tissue>
    </source>
</reference>
<dbReference type="GO" id="GO:0004523">
    <property type="term" value="F:RNA-DNA hybrid ribonuclease activity"/>
    <property type="evidence" value="ECO:0007669"/>
    <property type="project" value="InterPro"/>
</dbReference>
<protein>
    <recommendedName>
        <fullName evidence="1">RNase H type-1 domain-containing protein</fullName>
    </recommendedName>
</protein>
<comment type="caution">
    <text evidence="2">The sequence shown here is derived from an EMBL/GenBank/DDBJ whole genome shotgun (WGS) entry which is preliminary data.</text>
</comment>
<name>A0AAD8RNR5_LOLMU</name>